<dbReference type="KEGG" id="paby:Ga0080574_TMP4070"/>
<dbReference type="Proteomes" id="UP000187059">
    <property type="component" value="Chromosome"/>
</dbReference>
<evidence type="ECO:0000313" key="2">
    <source>
        <dbReference type="Proteomes" id="UP000187059"/>
    </source>
</evidence>
<name>A0A1P8UYC7_9RHOB</name>
<dbReference type="OrthoDB" id="7877306at2"/>
<dbReference type="AlphaFoldDB" id="A0A1P8UYC7"/>
<proteinExistence type="predicted"/>
<protein>
    <submittedName>
        <fullName evidence="1">Uncharacterized protein</fullName>
    </submittedName>
</protein>
<sequence>MSVSFRILPQHGIVYIRYEGFALFDDTIRAVGAYTQHPESSPGQKHLVDLSRITGIEQDFVKLMQIQALKADAFIGGGAQTMIVYYAPTPLAFEVSKVILRSWDGIDAVVPLVQQSETGTLSLLGVGLPSFAALLEGTD</sequence>
<reference evidence="1 2" key="1">
    <citation type="submission" date="2016-04" db="EMBL/GenBank/DDBJ databases">
        <title>Deep-sea bacteria in the southern Pacific.</title>
        <authorList>
            <person name="Tang K."/>
        </authorList>
    </citation>
    <scope>NUCLEOTIDE SEQUENCE [LARGE SCALE GENOMIC DNA]</scope>
    <source>
        <strain evidence="1 2">JLT2014</strain>
    </source>
</reference>
<dbReference type="RefSeq" id="WP_076703837.1">
    <property type="nucleotide sequence ID" value="NZ_CP015093.1"/>
</dbReference>
<keyword evidence="2" id="KW-1185">Reference proteome</keyword>
<accession>A0A1P8UYC7</accession>
<dbReference type="EMBL" id="CP015093">
    <property type="protein sequence ID" value="APZ54404.1"/>
    <property type="molecule type" value="Genomic_DNA"/>
</dbReference>
<evidence type="ECO:0000313" key="1">
    <source>
        <dbReference type="EMBL" id="APZ54404.1"/>
    </source>
</evidence>
<gene>
    <name evidence="1" type="ORF">Ga0080574_TMP4070</name>
</gene>
<organism evidence="1 2">
    <name type="scientific">Salipiger abyssi</name>
    <dbReference type="NCBI Taxonomy" id="1250539"/>
    <lineage>
        <taxon>Bacteria</taxon>
        <taxon>Pseudomonadati</taxon>
        <taxon>Pseudomonadota</taxon>
        <taxon>Alphaproteobacteria</taxon>
        <taxon>Rhodobacterales</taxon>
        <taxon>Roseobacteraceae</taxon>
        <taxon>Salipiger</taxon>
    </lineage>
</organism>